<gene>
    <name evidence="3" type="primary">tesA</name>
    <name evidence="3" type="ORF">CRENPOLYSF1_1350007</name>
</gene>
<dbReference type="Gene3D" id="3.40.50.1110">
    <property type="entry name" value="SGNH hydrolase"/>
    <property type="match status" value="1"/>
</dbReference>
<dbReference type="PANTHER" id="PTHR30383">
    <property type="entry name" value="THIOESTERASE 1/PROTEASE 1/LYSOPHOSPHOLIPASE L1"/>
    <property type="match status" value="1"/>
</dbReference>
<evidence type="ECO:0000313" key="4">
    <source>
        <dbReference type="Proteomes" id="UP000195667"/>
    </source>
</evidence>
<dbReference type="InterPro" id="IPR013830">
    <property type="entry name" value="SGNH_hydro"/>
</dbReference>
<dbReference type="EC" id="3.1.2.-" evidence="3"/>
<name>A0A1R4H239_9GAMM</name>
<dbReference type="InterPro" id="IPR008265">
    <property type="entry name" value="Lipase_GDSL_AS"/>
</dbReference>
<protein>
    <submittedName>
        <fullName evidence="3">Multifunctional acyl-CoA thioesterase I and protease I and lysophospholipase L1</fullName>
        <ecNumber evidence="3">3.1.1.5</ecNumber>
        <ecNumber evidence="3">3.1.2.-</ecNumber>
    </submittedName>
</protein>
<keyword evidence="1" id="KW-0732">Signal</keyword>
<evidence type="ECO:0000259" key="2">
    <source>
        <dbReference type="Pfam" id="PF13472"/>
    </source>
</evidence>
<evidence type="ECO:0000256" key="1">
    <source>
        <dbReference type="SAM" id="SignalP"/>
    </source>
</evidence>
<keyword evidence="3" id="KW-0645">Protease</keyword>
<proteinExistence type="predicted"/>
<dbReference type="Proteomes" id="UP000195667">
    <property type="component" value="Unassembled WGS sequence"/>
</dbReference>
<organism evidence="3 4">
    <name type="scientific">Crenothrix polyspora</name>
    <dbReference type="NCBI Taxonomy" id="360316"/>
    <lineage>
        <taxon>Bacteria</taxon>
        <taxon>Pseudomonadati</taxon>
        <taxon>Pseudomonadota</taxon>
        <taxon>Gammaproteobacteria</taxon>
        <taxon>Methylococcales</taxon>
        <taxon>Crenotrichaceae</taxon>
        <taxon>Crenothrix</taxon>
    </lineage>
</organism>
<dbReference type="GO" id="GO:0008233">
    <property type="term" value="F:peptidase activity"/>
    <property type="evidence" value="ECO:0007669"/>
    <property type="project" value="UniProtKB-KW"/>
</dbReference>
<dbReference type="GO" id="GO:0006508">
    <property type="term" value="P:proteolysis"/>
    <property type="evidence" value="ECO:0007669"/>
    <property type="project" value="UniProtKB-KW"/>
</dbReference>
<reference evidence="4" key="1">
    <citation type="submission" date="2017-02" db="EMBL/GenBank/DDBJ databases">
        <authorList>
            <person name="Daims H."/>
        </authorList>
    </citation>
    <scope>NUCLEOTIDE SEQUENCE [LARGE SCALE GENOMIC DNA]</scope>
</reference>
<feature type="domain" description="SGNH hydrolase-type esterase" evidence="2">
    <location>
        <begin position="25"/>
        <end position="184"/>
    </location>
</feature>
<dbReference type="AlphaFoldDB" id="A0A1R4H239"/>
<dbReference type="EMBL" id="FUKI01000041">
    <property type="protein sequence ID" value="SJM90120.1"/>
    <property type="molecule type" value="Genomic_DNA"/>
</dbReference>
<sequence length="201" mass="22200">MFRFLIAVILLMMNQAAVAKSNIVVLGDSISAGYGLELGQGWVHLVQQKLLAANDCCTILNESISGDTSAGGLARLEAILTIQKPKILILELGANDGLRGLQTFVLKQTLAEIIRRSQKAGAKVLLLSMRIPPNYGKRYIDMFYGIYLQLSKELDVPMMPFLMEDVALVKDLMQPDGLHPNAKAQPIIADKVWHYLQPLLK</sequence>
<dbReference type="PANTHER" id="PTHR30383:SF24">
    <property type="entry name" value="THIOESTERASE 1_PROTEASE 1_LYSOPHOSPHOLIPASE L1"/>
    <property type="match status" value="1"/>
</dbReference>
<dbReference type="OrthoDB" id="9786188at2"/>
<feature type="signal peptide" evidence="1">
    <location>
        <begin position="1"/>
        <end position="19"/>
    </location>
</feature>
<dbReference type="PROSITE" id="PS01098">
    <property type="entry name" value="LIPASE_GDSL_SER"/>
    <property type="match status" value="1"/>
</dbReference>
<dbReference type="SUPFAM" id="SSF52266">
    <property type="entry name" value="SGNH hydrolase"/>
    <property type="match status" value="1"/>
</dbReference>
<feature type="chain" id="PRO_5010283545" evidence="1">
    <location>
        <begin position="20"/>
        <end position="201"/>
    </location>
</feature>
<keyword evidence="4" id="KW-1185">Reference proteome</keyword>
<evidence type="ECO:0000313" key="3">
    <source>
        <dbReference type="EMBL" id="SJM90120.1"/>
    </source>
</evidence>
<dbReference type="GO" id="GO:0006629">
    <property type="term" value="P:lipid metabolic process"/>
    <property type="evidence" value="ECO:0007669"/>
    <property type="project" value="InterPro"/>
</dbReference>
<keyword evidence="3" id="KW-0378">Hydrolase</keyword>
<dbReference type="InterPro" id="IPR036514">
    <property type="entry name" value="SGNH_hydro_sf"/>
</dbReference>
<dbReference type="EC" id="3.1.1.5" evidence="3"/>
<dbReference type="RefSeq" id="WP_087142403.1">
    <property type="nucleotide sequence ID" value="NZ_FUKI01000041.1"/>
</dbReference>
<accession>A0A1R4H239</accession>
<dbReference type="CDD" id="cd01822">
    <property type="entry name" value="Lysophospholipase_L1_like"/>
    <property type="match status" value="1"/>
</dbReference>
<dbReference type="GO" id="GO:0004622">
    <property type="term" value="F:phosphatidylcholine lysophospholipase activity"/>
    <property type="evidence" value="ECO:0007669"/>
    <property type="project" value="UniProtKB-EC"/>
</dbReference>
<dbReference type="Pfam" id="PF13472">
    <property type="entry name" value="Lipase_GDSL_2"/>
    <property type="match status" value="1"/>
</dbReference>
<dbReference type="InterPro" id="IPR051532">
    <property type="entry name" value="Ester_Hydrolysis_Enzymes"/>
</dbReference>